<dbReference type="InterPro" id="IPR036397">
    <property type="entry name" value="RNaseH_sf"/>
</dbReference>
<comment type="caution">
    <text evidence="2">The sequence shown here is derived from an EMBL/GenBank/DDBJ whole genome shotgun (WGS) entry which is preliminary data.</text>
</comment>
<dbReference type="AlphaFoldDB" id="A0AAV3P6Y6"/>
<dbReference type="PANTHER" id="PTHR47266">
    <property type="entry name" value="ENDONUCLEASE-RELATED"/>
    <property type="match status" value="1"/>
</dbReference>
<keyword evidence="3" id="KW-1185">Reference proteome</keyword>
<evidence type="ECO:0000313" key="2">
    <source>
        <dbReference type="EMBL" id="GAA0146867.1"/>
    </source>
</evidence>
<dbReference type="InterPro" id="IPR041588">
    <property type="entry name" value="Integrase_H2C2"/>
</dbReference>
<feature type="domain" description="Integrase catalytic" evidence="1">
    <location>
        <begin position="94"/>
        <end position="147"/>
    </location>
</feature>
<gene>
    <name evidence="2" type="ORF">LIER_06715</name>
</gene>
<dbReference type="PROSITE" id="PS50994">
    <property type="entry name" value="INTEGRASE"/>
    <property type="match status" value="1"/>
</dbReference>
<proteinExistence type="predicted"/>
<organism evidence="2 3">
    <name type="scientific">Lithospermum erythrorhizon</name>
    <name type="common">Purple gromwell</name>
    <name type="synonym">Lithospermum officinale var. erythrorhizon</name>
    <dbReference type="NCBI Taxonomy" id="34254"/>
    <lineage>
        <taxon>Eukaryota</taxon>
        <taxon>Viridiplantae</taxon>
        <taxon>Streptophyta</taxon>
        <taxon>Embryophyta</taxon>
        <taxon>Tracheophyta</taxon>
        <taxon>Spermatophyta</taxon>
        <taxon>Magnoliopsida</taxon>
        <taxon>eudicotyledons</taxon>
        <taxon>Gunneridae</taxon>
        <taxon>Pentapetalae</taxon>
        <taxon>asterids</taxon>
        <taxon>lamiids</taxon>
        <taxon>Boraginales</taxon>
        <taxon>Boraginaceae</taxon>
        <taxon>Boraginoideae</taxon>
        <taxon>Lithospermeae</taxon>
        <taxon>Lithospermum</taxon>
    </lineage>
</organism>
<accession>A0AAV3P6Y6</accession>
<evidence type="ECO:0000259" key="1">
    <source>
        <dbReference type="PROSITE" id="PS50994"/>
    </source>
</evidence>
<evidence type="ECO:0000313" key="3">
    <source>
        <dbReference type="Proteomes" id="UP001454036"/>
    </source>
</evidence>
<dbReference type="SUPFAM" id="SSF53098">
    <property type="entry name" value="Ribonuclease H-like"/>
    <property type="match status" value="1"/>
</dbReference>
<dbReference type="InterPro" id="IPR001584">
    <property type="entry name" value="Integrase_cat-core"/>
</dbReference>
<dbReference type="Proteomes" id="UP001454036">
    <property type="component" value="Unassembled WGS sequence"/>
</dbReference>
<dbReference type="GO" id="GO:0003676">
    <property type="term" value="F:nucleic acid binding"/>
    <property type="evidence" value="ECO:0007669"/>
    <property type="project" value="InterPro"/>
</dbReference>
<reference evidence="2 3" key="1">
    <citation type="submission" date="2024-01" db="EMBL/GenBank/DDBJ databases">
        <title>The complete chloroplast genome sequence of Lithospermum erythrorhizon: insights into the phylogenetic relationship among Boraginaceae species and the maternal lineages of purple gromwells.</title>
        <authorList>
            <person name="Okada T."/>
            <person name="Watanabe K."/>
        </authorList>
    </citation>
    <scope>NUCLEOTIDE SEQUENCE [LARGE SCALE GENOMIC DNA]</scope>
</reference>
<dbReference type="InterPro" id="IPR052160">
    <property type="entry name" value="Gypsy_RT_Integrase-like"/>
</dbReference>
<dbReference type="Gene3D" id="3.30.420.10">
    <property type="entry name" value="Ribonuclease H-like superfamily/Ribonuclease H"/>
    <property type="match status" value="1"/>
</dbReference>
<dbReference type="EMBL" id="BAABME010000996">
    <property type="protein sequence ID" value="GAA0146867.1"/>
    <property type="molecule type" value="Genomic_DNA"/>
</dbReference>
<sequence>MYWRVPIVEYLAQGKLPSDSLEAKKDVPKLLVKIHEGWYGSHIGARSLAIKIIKAGYYWPTLVKDATAYVKKCDGCQRMGNAPQLLTSALTPVVSPIPFAMWEIDLVGKLPKAKGGAEFAIVADYFSKCIEAAPLKETKSKDVIQFL</sequence>
<dbReference type="Gene3D" id="1.10.340.70">
    <property type="match status" value="1"/>
</dbReference>
<dbReference type="Pfam" id="PF17921">
    <property type="entry name" value="Integrase_H2C2"/>
    <property type="match status" value="1"/>
</dbReference>
<dbReference type="InterPro" id="IPR012337">
    <property type="entry name" value="RNaseH-like_sf"/>
</dbReference>
<name>A0AAV3P6Y6_LITER</name>
<dbReference type="GO" id="GO:0015074">
    <property type="term" value="P:DNA integration"/>
    <property type="evidence" value="ECO:0007669"/>
    <property type="project" value="InterPro"/>
</dbReference>
<protein>
    <recommendedName>
        <fullName evidence="1">Integrase catalytic domain-containing protein</fullName>
    </recommendedName>
</protein>